<evidence type="ECO:0000256" key="2">
    <source>
        <dbReference type="SAM" id="Phobius"/>
    </source>
</evidence>
<dbReference type="GeneID" id="69591647"/>
<feature type="compositionally biased region" description="Basic and acidic residues" evidence="1">
    <location>
        <begin position="185"/>
        <end position="199"/>
    </location>
</feature>
<organism evidence="3 4">
    <name type="scientific">Bacteroides faecis</name>
    <dbReference type="NCBI Taxonomy" id="674529"/>
    <lineage>
        <taxon>Bacteria</taxon>
        <taxon>Pseudomonadati</taxon>
        <taxon>Bacteroidota</taxon>
        <taxon>Bacteroidia</taxon>
        <taxon>Bacteroidales</taxon>
        <taxon>Bacteroidaceae</taxon>
        <taxon>Bacteroides</taxon>
    </lineage>
</organism>
<keyword evidence="4" id="KW-1185">Reference proteome</keyword>
<evidence type="ECO:0000256" key="1">
    <source>
        <dbReference type="SAM" id="MobiDB-lite"/>
    </source>
</evidence>
<proteinExistence type="predicted"/>
<reference evidence="3" key="1">
    <citation type="submission" date="2022-08" db="EMBL/GenBank/DDBJ databases">
        <title>Genome Sequencing of Bacteroides fragilis Group Isolates with Nanopore Technology.</title>
        <authorList>
            <person name="Tisza M.J."/>
            <person name="Smith D."/>
            <person name="Dekker J.P."/>
        </authorList>
    </citation>
    <scope>NUCLEOTIDE SEQUENCE</scope>
    <source>
        <strain evidence="3">BFG-527</strain>
    </source>
</reference>
<accession>A0ABY5TDH7</accession>
<evidence type="ECO:0008006" key="5">
    <source>
        <dbReference type="Google" id="ProtNLM"/>
    </source>
</evidence>
<evidence type="ECO:0000313" key="3">
    <source>
        <dbReference type="EMBL" id="UVQ74392.1"/>
    </source>
</evidence>
<protein>
    <recommendedName>
        <fullName evidence="5">DUF4122 domain-containing protein</fullName>
    </recommendedName>
</protein>
<sequence>MDIQSGYYEAGIVLFWLLFAYLFMDKFLFRGQLGEICFGKARRRMAKALRGVAGWFDPTKEEPKKGRKRTKGKTEKKESPIVREAEKRDIPAVKSEVRDKVKPEVKGKEKAEVKEKAESRNMEIPSQKQPETDSLVVTKSYGTRQQPPTNATGSGAIAGKENASTFADGNEETASQKAVQVPPERIPELFRDKRVEEWRASGADSSGRLEDKEERTENSDDVDTDELNEELEDLNCGRDDYQGGATGIGPEEIDLIIDLCNGKEIPTNKRLALLRAIHHIKDTRIEHSILESINGSDSRISKFLDEAEHLSEAVPDSD</sequence>
<feature type="compositionally biased region" description="Basic and acidic residues" evidence="1">
    <location>
        <begin position="72"/>
        <end position="121"/>
    </location>
</feature>
<feature type="region of interest" description="Disordered" evidence="1">
    <location>
        <begin position="56"/>
        <end position="231"/>
    </location>
</feature>
<dbReference type="Proteomes" id="UP001060104">
    <property type="component" value="Chromosome"/>
</dbReference>
<keyword evidence="2" id="KW-1133">Transmembrane helix</keyword>
<feature type="compositionally biased region" description="Polar residues" evidence="1">
    <location>
        <begin position="135"/>
        <end position="153"/>
    </location>
</feature>
<gene>
    <name evidence="3" type="ORF">NXY30_26180</name>
</gene>
<feature type="transmembrane region" description="Helical" evidence="2">
    <location>
        <begin position="6"/>
        <end position="24"/>
    </location>
</feature>
<feature type="compositionally biased region" description="Basic and acidic residues" evidence="1">
    <location>
        <begin position="207"/>
        <end position="218"/>
    </location>
</feature>
<keyword evidence="2" id="KW-0472">Membrane</keyword>
<feature type="compositionally biased region" description="Acidic residues" evidence="1">
    <location>
        <begin position="219"/>
        <end position="231"/>
    </location>
</feature>
<dbReference type="RefSeq" id="WP_070612338.1">
    <property type="nucleotide sequence ID" value="NZ_CP081916.1"/>
</dbReference>
<dbReference type="EMBL" id="CP103141">
    <property type="protein sequence ID" value="UVQ74392.1"/>
    <property type="molecule type" value="Genomic_DNA"/>
</dbReference>
<feature type="compositionally biased region" description="Polar residues" evidence="1">
    <location>
        <begin position="162"/>
        <end position="178"/>
    </location>
</feature>
<name>A0ABY5TDH7_9BACE</name>
<keyword evidence="2" id="KW-0812">Transmembrane</keyword>
<evidence type="ECO:0000313" key="4">
    <source>
        <dbReference type="Proteomes" id="UP001060104"/>
    </source>
</evidence>